<evidence type="ECO:0000259" key="7">
    <source>
        <dbReference type="PROSITE" id="PS50850"/>
    </source>
</evidence>
<feature type="transmembrane region" description="Helical" evidence="6">
    <location>
        <begin position="309"/>
        <end position="327"/>
    </location>
</feature>
<dbReference type="InterPro" id="IPR020846">
    <property type="entry name" value="MFS_dom"/>
</dbReference>
<feature type="domain" description="Major facilitator superfamily (MFS) profile" evidence="7">
    <location>
        <begin position="29"/>
        <end position="471"/>
    </location>
</feature>
<keyword evidence="5 6" id="KW-0472">Membrane</keyword>
<evidence type="ECO:0000256" key="4">
    <source>
        <dbReference type="ARBA" id="ARBA00022989"/>
    </source>
</evidence>
<dbReference type="CDD" id="cd17328">
    <property type="entry name" value="MFS_spinster_like"/>
    <property type="match status" value="1"/>
</dbReference>
<dbReference type="InterPro" id="IPR036259">
    <property type="entry name" value="MFS_trans_sf"/>
</dbReference>
<evidence type="ECO:0000256" key="1">
    <source>
        <dbReference type="ARBA" id="ARBA00004141"/>
    </source>
</evidence>
<reference evidence="8 9" key="1">
    <citation type="journal article" date="2015" name="Biotechnol. Bioeng.">
        <title>Genome sequence and phenotypic characterization of Caulobacter segnis.</title>
        <authorList>
            <person name="Patel S."/>
            <person name="Fletcher B."/>
            <person name="Scott D.C."/>
            <person name="Ely B."/>
        </authorList>
    </citation>
    <scope>NUCLEOTIDE SEQUENCE [LARGE SCALE GENOMIC DNA]</scope>
    <source>
        <strain evidence="8 9">TK0059</strain>
    </source>
</reference>
<evidence type="ECO:0000256" key="6">
    <source>
        <dbReference type="SAM" id="Phobius"/>
    </source>
</evidence>
<feature type="transmembrane region" description="Helical" evidence="6">
    <location>
        <begin position="25"/>
        <end position="43"/>
    </location>
</feature>
<dbReference type="Pfam" id="PF07690">
    <property type="entry name" value="MFS_1"/>
    <property type="match status" value="1"/>
</dbReference>
<comment type="subcellular location">
    <subcellularLocation>
        <location evidence="1">Membrane</location>
        <topology evidence="1">Multi-pass membrane protein</topology>
    </subcellularLocation>
</comment>
<feature type="transmembrane region" description="Helical" evidence="6">
    <location>
        <begin position="441"/>
        <end position="463"/>
    </location>
</feature>
<proteinExistence type="predicted"/>
<sequence length="471" mass="48540">MSDAVRGGADKAEAGATTKIVWRPYHVYIVGLLLLITICNYLDRIVLNVLQEPIKRELGLSDWQLGLLSGPAFALFYSVAGIPVARLAERTNRARLMAAVVAVWSTMTALCGVAQGFVQLLLFRVGVGMGEGGCLPVSHSLLADNFSMRQRGMVMSIVSTAPSFATILAPIVGGLIAQHWGWRAAFIVVGLPGLLLALLAWLTLREPRERIEADAPAKVEAKSNSTFLADLGVLLRNPAFVMLVIGGAFIGLAYNGVTVFTVSFMMRTHGLTLGEAGGVVGLGGMLGLAGTFLGGVAADKLADARGRSYVLVPAVGGVLTCLFYGLAFAQQNWALGLPLLLAASVAYNLKNGPMYAAVQNIVPGTMRATGAAVFMFGATVIGGMTGPLIAGGVSDSVAGRAFPAALGAFHAACPGGRAAKGAATEVAQACAQASAAGLQTALVVVSMGFLLAAGFLVLGARWLKANEPAAA</sequence>
<evidence type="ECO:0000256" key="2">
    <source>
        <dbReference type="ARBA" id="ARBA00022448"/>
    </source>
</evidence>
<feature type="transmembrane region" description="Helical" evidence="6">
    <location>
        <begin position="240"/>
        <end position="264"/>
    </location>
</feature>
<dbReference type="PANTHER" id="PTHR23505:SF79">
    <property type="entry name" value="PROTEIN SPINSTER"/>
    <property type="match status" value="1"/>
</dbReference>
<keyword evidence="9" id="KW-1185">Reference proteome</keyword>
<organism evidence="8 9">
    <name type="scientific">Caulobacter segnis</name>
    <dbReference type="NCBI Taxonomy" id="88688"/>
    <lineage>
        <taxon>Bacteria</taxon>
        <taxon>Pseudomonadati</taxon>
        <taxon>Pseudomonadota</taxon>
        <taxon>Alphaproteobacteria</taxon>
        <taxon>Caulobacterales</taxon>
        <taxon>Caulobacteraceae</taxon>
        <taxon>Caulobacter</taxon>
    </lineage>
</organism>
<gene>
    <name evidence="8" type="ORF">B7G68_12120</name>
</gene>
<dbReference type="RefSeq" id="WP_013079475.1">
    <property type="nucleotide sequence ID" value="NZ_CP027850.1"/>
</dbReference>
<feature type="transmembrane region" description="Helical" evidence="6">
    <location>
        <begin position="333"/>
        <end position="349"/>
    </location>
</feature>
<evidence type="ECO:0000313" key="8">
    <source>
        <dbReference type="EMBL" id="AVQ02525.1"/>
    </source>
</evidence>
<dbReference type="SUPFAM" id="SSF103473">
    <property type="entry name" value="MFS general substrate transporter"/>
    <property type="match status" value="1"/>
</dbReference>
<keyword evidence="3 6" id="KW-0812">Transmembrane</keyword>
<feature type="transmembrane region" description="Helical" evidence="6">
    <location>
        <begin position="276"/>
        <end position="297"/>
    </location>
</feature>
<evidence type="ECO:0000313" key="9">
    <source>
        <dbReference type="Proteomes" id="UP000240527"/>
    </source>
</evidence>
<keyword evidence="4 6" id="KW-1133">Transmembrane helix</keyword>
<feature type="transmembrane region" description="Helical" evidence="6">
    <location>
        <begin position="96"/>
        <end position="115"/>
    </location>
</feature>
<dbReference type="Proteomes" id="UP000240527">
    <property type="component" value="Chromosome"/>
</dbReference>
<dbReference type="Gene3D" id="1.20.1250.20">
    <property type="entry name" value="MFS general substrate transporter like domains"/>
    <property type="match status" value="1"/>
</dbReference>
<dbReference type="InterPro" id="IPR011701">
    <property type="entry name" value="MFS"/>
</dbReference>
<dbReference type="InterPro" id="IPR044770">
    <property type="entry name" value="MFS_spinster-like"/>
</dbReference>
<name>A0ABM6TH92_9CAUL</name>
<dbReference type="PROSITE" id="PS50850">
    <property type="entry name" value="MFS"/>
    <property type="match status" value="1"/>
</dbReference>
<dbReference type="EMBL" id="CP027850">
    <property type="protein sequence ID" value="AVQ02525.1"/>
    <property type="molecule type" value="Genomic_DNA"/>
</dbReference>
<evidence type="ECO:0000256" key="5">
    <source>
        <dbReference type="ARBA" id="ARBA00023136"/>
    </source>
</evidence>
<feature type="transmembrane region" description="Helical" evidence="6">
    <location>
        <begin position="370"/>
        <end position="390"/>
    </location>
</feature>
<feature type="transmembrane region" description="Helical" evidence="6">
    <location>
        <begin position="154"/>
        <end position="176"/>
    </location>
</feature>
<dbReference type="PANTHER" id="PTHR23505">
    <property type="entry name" value="SPINSTER"/>
    <property type="match status" value="1"/>
</dbReference>
<protein>
    <submittedName>
        <fullName evidence="8">MFS transporter</fullName>
    </submittedName>
</protein>
<keyword evidence="2" id="KW-0813">Transport</keyword>
<evidence type="ECO:0000256" key="3">
    <source>
        <dbReference type="ARBA" id="ARBA00022692"/>
    </source>
</evidence>
<accession>A0ABM6TH92</accession>
<feature type="transmembrane region" description="Helical" evidence="6">
    <location>
        <begin position="63"/>
        <end position="84"/>
    </location>
</feature>
<feature type="transmembrane region" description="Helical" evidence="6">
    <location>
        <begin position="182"/>
        <end position="202"/>
    </location>
</feature>